<dbReference type="STRING" id="1499966.U14_01912"/>
<protein>
    <submittedName>
        <fullName evidence="2">Transposase, IS4 family protein</fullName>
    </submittedName>
</protein>
<reference evidence="2" key="1">
    <citation type="journal article" date="2015" name="PeerJ">
        <title>First genomic representation of candidate bacterial phylum KSB3 points to enhanced environmental sensing as a trigger of wastewater bulking.</title>
        <authorList>
            <person name="Sekiguchi Y."/>
            <person name="Ohashi A."/>
            <person name="Parks D.H."/>
            <person name="Yamauchi T."/>
            <person name="Tyson G.W."/>
            <person name="Hugenholtz P."/>
        </authorList>
    </citation>
    <scope>NUCLEOTIDE SEQUENCE [LARGE SCALE GENOMIC DNA]</scope>
</reference>
<dbReference type="GO" id="GO:0004803">
    <property type="term" value="F:transposase activity"/>
    <property type="evidence" value="ECO:0007669"/>
    <property type="project" value="InterPro"/>
</dbReference>
<dbReference type="HOGENOM" id="CLU_071602_0_0_0"/>
<accession>A0A0S6VTD9</accession>
<dbReference type="Proteomes" id="UP000030700">
    <property type="component" value="Unassembled WGS sequence"/>
</dbReference>
<dbReference type="Pfam" id="PF01609">
    <property type="entry name" value="DDE_Tnp_1"/>
    <property type="match status" value="1"/>
</dbReference>
<keyword evidence="3" id="KW-1185">Reference proteome</keyword>
<dbReference type="InterPro" id="IPR002559">
    <property type="entry name" value="Transposase_11"/>
</dbReference>
<dbReference type="AlphaFoldDB" id="A0A0S6VTD9"/>
<dbReference type="SUPFAM" id="SSF53098">
    <property type="entry name" value="Ribonuclease H-like"/>
    <property type="match status" value="1"/>
</dbReference>
<feature type="domain" description="Transposase IS4-like" evidence="1">
    <location>
        <begin position="147"/>
        <end position="300"/>
    </location>
</feature>
<evidence type="ECO:0000313" key="2">
    <source>
        <dbReference type="EMBL" id="GAK50679.1"/>
    </source>
</evidence>
<evidence type="ECO:0000313" key="3">
    <source>
        <dbReference type="Proteomes" id="UP000030700"/>
    </source>
</evidence>
<sequence length="339" mass="39538">MNTIDYCQFLLSTQVNYTLTYFADHVKPLSHDRINRYLRGERLRPHLVWENVTHEIVLSENSDLVFDDTVLDKRYSSQIEGVRRQYSGNAKDGIPGIGVVSCVYVNPDLNRFWEIDYRLYDPDIDGKTKLQHACEMLSQARYVRQLPFRGVLMDTWYATKWFMLVIERMGKSYYCPLKTNRLVTESLCPGVYFRVDALSWTPAEAQLGKQVHVRDFPKGHRVSLFRLLQSTPRSEAVVEFVITNDRTSSLTQVVQEIVDLRWKVEEFHRETKQTTGIGACQCRIGRIQRNHIVCAILVWNRLKALAFEAQTTIYHLKRGLLDDYLIKELCHPTLKMVLA</sequence>
<name>A0A0S6VTD9_9BACT</name>
<dbReference type="GO" id="GO:0006313">
    <property type="term" value="P:DNA transposition"/>
    <property type="evidence" value="ECO:0007669"/>
    <property type="project" value="InterPro"/>
</dbReference>
<organism evidence="2">
    <name type="scientific">Candidatus Moduliflexus flocculans</name>
    <dbReference type="NCBI Taxonomy" id="1499966"/>
    <lineage>
        <taxon>Bacteria</taxon>
        <taxon>Candidatus Moduliflexota</taxon>
        <taxon>Candidatus Moduliflexia</taxon>
        <taxon>Candidatus Moduliflexales</taxon>
        <taxon>Candidatus Moduliflexaceae</taxon>
    </lineage>
</organism>
<gene>
    <name evidence="2" type="ORF">U14_01912</name>
</gene>
<dbReference type="EMBL" id="DF820456">
    <property type="protein sequence ID" value="GAK50679.1"/>
    <property type="molecule type" value="Genomic_DNA"/>
</dbReference>
<dbReference type="GO" id="GO:0003677">
    <property type="term" value="F:DNA binding"/>
    <property type="evidence" value="ECO:0007669"/>
    <property type="project" value="InterPro"/>
</dbReference>
<proteinExistence type="predicted"/>
<evidence type="ECO:0000259" key="1">
    <source>
        <dbReference type="Pfam" id="PF01609"/>
    </source>
</evidence>
<dbReference type="InterPro" id="IPR012337">
    <property type="entry name" value="RNaseH-like_sf"/>
</dbReference>